<evidence type="ECO:0000313" key="3">
    <source>
        <dbReference type="Proteomes" id="UP000321249"/>
    </source>
</evidence>
<dbReference type="Proteomes" id="UP000321249">
    <property type="component" value="Unassembled WGS sequence"/>
</dbReference>
<dbReference type="SUPFAM" id="SSF63748">
    <property type="entry name" value="Tudor/PWWP/MBT"/>
    <property type="match status" value="1"/>
</dbReference>
<gene>
    <name evidence="2" type="ORF">FRZ32_02525</name>
</gene>
<dbReference type="Gene3D" id="2.30.30.140">
    <property type="match status" value="2"/>
</dbReference>
<dbReference type="AlphaFoldDB" id="A0A5C6TRI8"/>
<sequence length="106" mass="11845">MGYLPGDRILAQWEGGPLWFPGTVHSLNGNSIAIQYDDGTSEIRPDNQVKPFDWRPGSAIDAVWSGNGQWFAAHILEISRDGRTILVCYDDDNSEEERPSALCRSH</sequence>
<dbReference type="CDD" id="cd04508">
    <property type="entry name" value="Tudor_SF"/>
    <property type="match status" value="2"/>
</dbReference>
<name>A0A5C6TRI8_9SPHN</name>
<feature type="domain" description="Agenet-like" evidence="1">
    <location>
        <begin position="67"/>
        <end position="96"/>
    </location>
</feature>
<reference evidence="2 3" key="1">
    <citation type="journal article" date="2015" name="J. Microbiol.">
        <title>Sphingosinicella ginsenosidimutans sp. nov., with ginsenoside converting activity.</title>
        <authorList>
            <person name="Kim J.K."/>
            <person name="Kang M.S."/>
            <person name="Park S.C."/>
            <person name="Kim K.M."/>
            <person name="Choi K."/>
            <person name="Yoon M.H."/>
            <person name="Im W.T."/>
        </authorList>
    </citation>
    <scope>NUCLEOTIDE SEQUENCE [LARGE SCALE GENOMIC DNA]</scope>
    <source>
        <strain evidence="2 3">BS-11</strain>
    </source>
</reference>
<proteinExistence type="predicted"/>
<organism evidence="2 3">
    <name type="scientific">Allosphingosinicella ginsenosidimutans</name>
    <dbReference type="NCBI Taxonomy" id="1176539"/>
    <lineage>
        <taxon>Bacteria</taxon>
        <taxon>Pseudomonadati</taxon>
        <taxon>Pseudomonadota</taxon>
        <taxon>Alphaproteobacteria</taxon>
        <taxon>Sphingomonadales</taxon>
        <taxon>Sphingomonadaceae</taxon>
        <taxon>Allosphingosinicella</taxon>
    </lineage>
</organism>
<dbReference type="EMBL" id="VOQQ01000001">
    <property type="protein sequence ID" value="TXC62631.1"/>
    <property type="molecule type" value="Genomic_DNA"/>
</dbReference>
<keyword evidence="3" id="KW-1185">Reference proteome</keyword>
<comment type="caution">
    <text evidence="2">The sequence shown here is derived from an EMBL/GenBank/DDBJ whole genome shotgun (WGS) entry which is preliminary data.</text>
</comment>
<dbReference type="RefSeq" id="WP_147042019.1">
    <property type="nucleotide sequence ID" value="NZ_BAABIR010000002.1"/>
</dbReference>
<protein>
    <recommendedName>
        <fullName evidence="1">Agenet-like domain-containing protein</fullName>
    </recommendedName>
</protein>
<evidence type="ECO:0000313" key="2">
    <source>
        <dbReference type="EMBL" id="TXC62631.1"/>
    </source>
</evidence>
<dbReference type="InterPro" id="IPR008395">
    <property type="entry name" value="Agenet-like_dom"/>
</dbReference>
<dbReference type="OrthoDB" id="7596738at2"/>
<dbReference type="Pfam" id="PF05641">
    <property type="entry name" value="Agenet"/>
    <property type="match status" value="1"/>
</dbReference>
<evidence type="ECO:0000259" key="1">
    <source>
        <dbReference type="Pfam" id="PF05641"/>
    </source>
</evidence>
<accession>A0A5C6TRI8</accession>